<feature type="compositionally biased region" description="Basic and acidic residues" evidence="1">
    <location>
        <begin position="40"/>
        <end position="51"/>
    </location>
</feature>
<evidence type="ECO:0000313" key="3">
    <source>
        <dbReference type="Proteomes" id="UP000737018"/>
    </source>
</evidence>
<organism evidence="2 3">
    <name type="scientific">Castanea mollissima</name>
    <name type="common">Chinese chestnut</name>
    <dbReference type="NCBI Taxonomy" id="60419"/>
    <lineage>
        <taxon>Eukaryota</taxon>
        <taxon>Viridiplantae</taxon>
        <taxon>Streptophyta</taxon>
        <taxon>Embryophyta</taxon>
        <taxon>Tracheophyta</taxon>
        <taxon>Spermatophyta</taxon>
        <taxon>Magnoliopsida</taxon>
        <taxon>eudicotyledons</taxon>
        <taxon>Gunneridae</taxon>
        <taxon>Pentapetalae</taxon>
        <taxon>rosids</taxon>
        <taxon>fabids</taxon>
        <taxon>Fagales</taxon>
        <taxon>Fagaceae</taxon>
        <taxon>Castanea</taxon>
    </lineage>
</organism>
<dbReference type="EMBL" id="JRKL02003154">
    <property type="protein sequence ID" value="KAF3956231.1"/>
    <property type="molecule type" value="Genomic_DNA"/>
</dbReference>
<name>A0A8J4VPF5_9ROSI</name>
<gene>
    <name evidence="2" type="ORF">CMV_018626</name>
</gene>
<reference evidence="2" key="1">
    <citation type="submission" date="2020-03" db="EMBL/GenBank/DDBJ databases">
        <title>Castanea mollissima Vanexum genome sequencing.</title>
        <authorList>
            <person name="Staton M."/>
        </authorList>
    </citation>
    <scope>NUCLEOTIDE SEQUENCE</scope>
    <source>
        <tissue evidence="2">Leaf</tissue>
    </source>
</reference>
<feature type="compositionally biased region" description="Acidic residues" evidence="1">
    <location>
        <begin position="14"/>
        <end position="28"/>
    </location>
</feature>
<comment type="caution">
    <text evidence="2">The sequence shown here is derived from an EMBL/GenBank/DDBJ whole genome shotgun (WGS) entry which is preliminary data.</text>
</comment>
<feature type="compositionally biased region" description="Basic and acidic residues" evidence="1">
    <location>
        <begin position="1"/>
        <end position="13"/>
    </location>
</feature>
<evidence type="ECO:0000313" key="2">
    <source>
        <dbReference type="EMBL" id="KAF3956231.1"/>
    </source>
</evidence>
<dbReference type="AlphaFoldDB" id="A0A8J4VPF5"/>
<protein>
    <submittedName>
        <fullName evidence="2">Uncharacterized protein</fullName>
    </submittedName>
</protein>
<evidence type="ECO:0000256" key="1">
    <source>
        <dbReference type="SAM" id="MobiDB-lite"/>
    </source>
</evidence>
<feature type="region of interest" description="Disordered" evidence="1">
    <location>
        <begin position="1"/>
        <end position="58"/>
    </location>
</feature>
<dbReference type="Proteomes" id="UP000737018">
    <property type="component" value="Unassembled WGS sequence"/>
</dbReference>
<sequence>MNRKRFENELRDLSEEEEIAEAEGEEDKESSSEITQSTRGTREWKRHETTQHRPKALPSPILLKIERRIESGRWSKWDCGSENVKSDITKKRRLVCDPNSLGVEAGLV</sequence>
<keyword evidence="3" id="KW-1185">Reference proteome</keyword>
<proteinExistence type="predicted"/>
<accession>A0A8J4VPF5</accession>